<dbReference type="SUPFAM" id="SSF48452">
    <property type="entry name" value="TPR-like"/>
    <property type="match status" value="2"/>
</dbReference>
<comment type="caution">
    <text evidence="9">The sequence shown here is derived from an EMBL/GenBank/DDBJ whole genome shotgun (WGS) entry which is preliminary data.</text>
</comment>
<keyword evidence="4" id="KW-0677">Repeat</keyword>
<reference evidence="9 10" key="1">
    <citation type="submission" date="2024-09" db="EMBL/GenBank/DDBJ databases">
        <title>Chromosome-scale assembly of Riccia fluitans.</title>
        <authorList>
            <person name="Paukszto L."/>
            <person name="Sawicki J."/>
            <person name="Karawczyk K."/>
            <person name="Piernik-Szablinska J."/>
            <person name="Szczecinska M."/>
            <person name="Mazdziarz M."/>
        </authorList>
    </citation>
    <scope>NUCLEOTIDE SEQUENCE [LARGE SCALE GENOMIC DNA]</scope>
    <source>
        <strain evidence="9">Rf_01</strain>
        <tissue evidence="9">Aerial parts of the thallus</tissue>
    </source>
</reference>
<comment type="subcellular location">
    <subcellularLocation>
        <location evidence="1">Nucleus</location>
        <location evidence="1">Nucleolus</location>
    </subcellularLocation>
</comment>
<keyword evidence="10" id="KW-1185">Reference proteome</keyword>
<comment type="similarity">
    <text evidence="2">Belongs to the UTP6 family.</text>
</comment>
<dbReference type="EMBL" id="JBHFFA010000007">
    <property type="protein sequence ID" value="KAL2613971.1"/>
    <property type="molecule type" value="Genomic_DNA"/>
</dbReference>
<feature type="domain" description="U3 small nucleolar RNA-associated protein 6 homolog C-terminal" evidence="8">
    <location>
        <begin position="340"/>
        <end position="638"/>
    </location>
</feature>
<dbReference type="InterPro" id="IPR055347">
    <property type="entry name" value="UTP6_N"/>
</dbReference>
<dbReference type="Pfam" id="PF24892">
    <property type="entry name" value="UTP6_C"/>
    <property type="match status" value="1"/>
</dbReference>
<dbReference type="SMART" id="SM00386">
    <property type="entry name" value="HAT"/>
    <property type="match status" value="8"/>
</dbReference>
<sequence>MADTVHYHLERMLPELDDLEKRGLFERHEIKEIVRKRRDFEYLLKRPSPLKEDFIKYVEFEQNLETLRKLRKSALIRDSKEGKWKASLCDYASSAQILHIYERAVNKFKGDTDMWLQYLEYCKAEAPKKFQKVATKCLQLHPNVAGLWIYAAAWEFEHNLNVAAARALMQRGLRMCPRSEKLWIEYFRMELTYIQKLKARRAVLGLNAVKSKKQNLTRQSAEITMRDTEDPFEEEEKSEVENEGEDEDVSLEDQLSMNLSEAIFRNAVAAMPSSVEFRQRFLEVLDRYDFEQKEELEANIHASIAHDFPKDEDSWNWLARKHIESQNVGLEYTFLEGKRRAVEVYEESLQSIPSVRMYELYTRFLQDILDMDTEDLDCSSSLDPTDSSRTHRQDITDDLLTLYKRALTAGVTSGELIKGYIELLMRNRMVDEAAELSRKFCEGLDTRKFACIWESRITLERNQTSSSTSGDDRTENIANLFKQAFHSVPLADAKRIYLMAMDFYKDKKSESDVVISSLETAMAGGGGGQIGAGIACDVVDWVLSCRGIKYARRVYKRFLALPGPSVELFKHCIKLESRSLGAGSSAEEWKTLRKLYDDSVELYGQNDTDLWTMYHFEEMKAGNVDAAKNVYWRAKKALKDPTEFVTRLQMQQIRS</sequence>
<evidence type="ECO:0008006" key="11">
    <source>
        <dbReference type="Google" id="ProtNLM"/>
    </source>
</evidence>
<feature type="region of interest" description="Disordered" evidence="6">
    <location>
        <begin position="219"/>
        <end position="248"/>
    </location>
</feature>
<accession>A0ABD1XYD8</accession>
<evidence type="ECO:0000259" key="7">
    <source>
        <dbReference type="Pfam" id="PF08640"/>
    </source>
</evidence>
<dbReference type="InterPro" id="IPR011990">
    <property type="entry name" value="TPR-like_helical_dom_sf"/>
</dbReference>
<evidence type="ECO:0000256" key="3">
    <source>
        <dbReference type="ARBA" id="ARBA00022552"/>
    </source>
</evidence>
<dbReference type="InterPro" id="IPR003107">
    <property type="entry name" value="HAT"/>
</dbReference>
<dbReference type="GO" id="GO:0006364">
    <property type="term" value="P:rRNA processing"/>
    <property type="evidence" value="ECO:0007669"/>
    <property type="project" value="UniProtKB-KW"/>
</dbReference>
<evidence type="ECO:0000256" key="5">
    <source>
        <dbReference type="ARBA" id="ARBA00023242"/>
    </source>
</evidence>
<dbReference type="PANTHER" id="PTHR23271">
    <property type="entry name" value="HEPATOCELLULAR CARCINOMA-ASSOCIATED ANTIGEN 66"/>
    <property type="match status" value="1"/>
</dbReference>
<feature type="compositionally biased region" description="Acidic residues" evidence="6">
    <location>
        <begin position="230"/>
        <end position="248"/>
    </location>
</feature>
<dbReference type="AlphaFoldDB" id="A0ABD1XYD8"/>
<evidence type="ECO:0000313" key="10">
    <source>
        <dbReference type="Proteomes" id="UP001605036"/>
    </source>
</evidence>
<dbReference type="Gene3D" id="1.25.40.10">
    <property type="entry name" value="Tetratricopeptide repeat domain"/>
    <property type="match status" value="3"/>
</dbReference>
<keyword evidence="5" id="KW-0539">Nucleus</keyword>
<dbReference type="InterPro" id="IPR056907">
    <property type="entry name" value="UTP6_C"/>
</dbReference>
<dbReference type="GO" id="GO:0005730">
    <property type="term" value="C:nucleolus"/>
    <property type="evidence" value="ECO:0007669"/>
    <property type="project" value="UniProtKB-SubCell"/>
</dbReference>
<protein>
    <recommendedName>
        <fullName evidence="11">U3 small nucleolar RNA-associated protein 6</fullName>
    </recommendedName>
</protein>
<dbReference type="Pfam" id="PF08640">
    <property type="entry name" value="U3_assoc_6"/>
    <property type="match status" value="1"/>
</dbReference>
<organism evidence="9 10">
    <name type="scientific">Riccia fluitans</name>
    <dbReference type="NCBI Taxonomy" id="41844"/>
    <lineage>
        <taxon>Eukaryota</taxon>
        <taxon>Viridiplantae</taxon>
        <taxon>Streptophyta</taxon>
        <taxon>Embryophyta</taxon>
        <taxon>Marchantiophyta</taxon>
        <taxon>Marchantiopsida</taxon>
        <taxon>Marchantiidae</taxon>
        <taxon>Marchantiales</taxon>
        <taxon>Ricciaceae</taxon>
        <taxon>Riccia</taxon>
    </lineage>
</organism>
<proteinExistence type="inferred from homology"/>
<gene>
    <name evidence="9" type="ORF">R1flu_025663</name>
</gene>
<evidence type="ECO:0000259" key="8">
    <source>
        <dbReference type="Pfam" id="PF24892"/>
    </source>
</evidence>
<evidence type="ECO:0000313" key="9">
    <source>
        <dbReference type="EMBL" id="KAL2613971.1"/>
    </source>
</evidence>
<dbReference type="PANTHER" id="PTHR23271:SF1">
    <property type="entry name" value="U3 SMALL NUCLEOLAR RNA-ASSOCIATED PROTEIN 6 HOMOLOG"/>
    <property type="match status" value="1"/>
</dbReference>
<dbReference type="InterPro" id="IPR013949">
    <property type="entry name" value="Utp6"/>
</dbReference>
<keyword evidence="3" id="KW-0698">rRNA processing</keyword>
<name>A0ABD1XYD8_9MARC</name>
<evidence type="ECO:0000256" key="6">
    <source>
        <dbReference type="SAM" id="MobiDB-lite"/>
    </source>
</evidence>
<evidence type="ECO:0000256" key="2">
    <source>
        <dbReference type="ARBA" id="ARBA00010734"/>
    </source>
</evidence>
<feature type="domain" description="U3 small nucleolar RNA-associated protein 6 N-terminal" evidence="7">
    <location>
        <begin position="9"/>
        <end position="77"/>
    </location>
</feature>
<evidence type="ECO:0000256" key="4">
    <source>
        <dbReference type="ARBA" id="ARBA00022737"/>
    </source>
</evidence>
<dbReference type="Proteomes" id="UP001605036">
    <property type="component" value="Unassembled WGS sequence"/>
</dbReference>
<evidence type="ECO:0000256" key="1">
    <source>
        <dbReference type="ARBA" id="ARBA00004604"/>
    </source>
</evidence>